<protein>
    <submittedName>
        <fullName evidence="3">Ferrous iron transport protein A</fullName>
    </submittedName>
</protein>
<dbReference type="RefSeq" id="WP_128465305.1">
    <property type="nucleotide sequence ID" value="NZ_CP035108.1"/>
</dbReference>
<dbReference type="AlphaFoldDB" id="A0A3R6AWB2"/>
<keyword evidence="4" id="KW-1185">Reference proteome</keyword>
<sequence>MCSNFITAEGTICLADAKKGEKCEIAGFCKCCDRQSVRRLIDFGFIKGRTLEIVEDAGDGNLTVDLEGNRLCICGNLSSKINITPCRHRHGRHR</sequence>
<dbReference type="InterPro" id="IPR008988">
    <property type="entry name" value="Transcriptional_repressor_C"/>
</dbReference>
<dbReference type="GO" id="GO:0046914">
    <property type="term" value="F:transition metal ion binding"/>
    <property type="evidence" value="ECO:0007669"/>
    <property type="project" value="InterPro"/>
</dbReference>
<reference evidence="3 4" key="1">
    <citation type="submission" date="2019-01" db="EMBL/GenBank/DDBJ databases">
        <title>Geovibrio thiophilus DSM 11263, complete genome.</title>
        <authorList>
            <person name="Spring S."/>
            <person name="Bunk B."/>
            <person name="Sproer C."/>
        </authorList>
    </citation>
    <scope>NUCLEOTIDE SEQUENCE [LARGE SCALE GENOMIC DNA]</scope>
    <source>
        <strain evidence="3 4">DSM 11263</strain>
    </source>
</reference>
<gene>
    <name evidence="3" type="ORF">EP073_00945</name>
</gene>
<dbReference type="Gene3D" id="2.30.30.90">
    <property type="match status" value="1"/>
</dbReference>
<dbReference type="OrthoDB" id="7690445at2"/>
<evidence type="ECO:0000313" key="4">
    <source>
        <dbReference type="Proteomes" id="UP000287502"/>
    </source>
</evidence>
<name>A0A3R6AWB2_9BACT</name>
<dbReference type="Proteomes" id="UP000287502">
    <property type="component" value="Chromosome"/>
</dbReference>
<dbReference type="KEGG" id="gtl:EP073_00945"/>
<dbReference type="InterPro" id="IPR007167">
    <property type="entry name" value="Fe-transptr_FeoA-like"/>
</dbReference>
<dbReference type="InterPro" id="IPR038157">
    <property type="entry name" value="FeoA_core_dom"/>
</dbReference>
<dbReference type="Pfam" id="PF04023">
    <property type="entry name" value="FeoA"/>
    <property type="match status" value="1"/>
</dbReference>
<keyword evidence="1" id="KW-0408">Iron</keyword>
<accession>A0A3R6AWB2</accession>
<proteinExistence type="predicted"/>
<evidence type="ECO:0000259" key="2">
    <source>
        <dbReference type="SMART" id="SM00899"/>
    </source>
</evidence>
<evidence type="ECO:0000256" key="1">
    <source>
        <dbReference type="ARBA" id="ARBA00023004"/>
    </source>
</evidence>
<dbReference type="SMART" id="SM00899">
    <property type="entry name" value="FeoA"/>
    <property type="match status" value="1"/>
</dbReference>
<dbReference type="EMBL" id="CP035108">
    <property type="protein sequence ID" value="QAR32018.1"/>
    <property type="molecule type" value="Genomic_DNA"/>
</dbReference>
<dbReference type="SUPFAM" id="SSF50037">
    <property type="entry name" value="C-terminal domain of transcriptional repressors"/>
    <property type="match status" value="1"/>
</dbReference>
<evidence type="ECO:0000313" key="3">
    <source>
        <dbReference type="EMBL" id="QAR32018.1"/>
    </source>
</evidence>
<feature type="domain" description="Ferrous iron transporter FeoA-like" evidence="2">
    <location>
        <begin position="12"/>
        <end position="85"/>
    </location>
</feature>
<organism evidence="3 4">
    <name type="scientific">Geovibrio thiophilus</name>
    <dbReference type="NCBI Taxonomy" id="139438"/>
    <lineage>
        <taxon>Bacteria</taxon>
        <taxon>Pseudomonadati</taxon>
        <taxon>Deferribacterota</taxon>
        <taxon>Deferribacteres</taxon>
        <taxon>Deferribacterales</taxon>
        <taxon>Geovibrionaceae</taxon>
        <taxon>Geovibrio</taxon>
    </lineage>
</organism>